<evidence type="ECO:0000256" key="4">
    <source>
        <dbReference type="ARBA" id="ARBA00022989"/>
    </source>
</evidence>
<dbReference type="InterPro" id="IPR052536">
    <property type="entry name" value="ABC-4_Integral_Memb_Prot"/>
</dbReference>
<accession>A0ABV1GHX9</accession>
<sequence>MLDFYPKLALNNLRKSKDTYWPYMLTSIVCIATYYIMQSIAMNRGLLQVSGGAVAVSIFFLGTVVIAIFCVALLFYTNSFLIKRRKKELGLYCVLGLEKRHVALVLFFETLFSALFCLILGLIFGILFSKALFLALLYVLDFSTPIAFTISIPSLITTLVLFLLLYAVLFLYNATHVQRARPVELLRSTQTGEREPRASWLLTLLGLICLGIGYFIAVTVKEPLNALLVFFGAVLLVIAGTFCLFTSGSIALLKLLRRNKTYYYQPRHFISVSGLMYRMKQNAAGLASICILSTMVLVTISTTVCLYIGRDSMISSLNPTSISGRVTLLDDRTPEQLNTEIDAALEQDGIRPDVLEQRFLWRYADFYALRDKNVFTNAPDDTKQQPVLVSLIPLEDYNAMTGQQLALDASEALLFTNDASFSGNTAQIGSETLHILQQLDVLGPYQSNQVSTVQLSYEFVVSDFTQLQQIYCSATGQNAELEMCVYLDTQDDSALQKAIASALFEHTPPETIYSINARATVTESWNSMYGSFLFLGLFLGSLFLMATVLIIYYKQISEGFDDHDRFSILQKVGMSKKEVRATINKQILLVFFLPLAMAFVHMAFAYNVICNILVIFGMTDRLLFLVCCLVTFFIFSLLYLFVYRMTAHTYYRLVEA</sequence>
<feature type="transmembrane region" description="Helical" evidence="6">
    <location>
        <begin position="49"/>
        <end position="77"/>
    </location>
</feature>
<evidence type="ECO:0000259" key="7">
    <source>
        <dbReference type="Pfam" id="PF02687"/>
    </source>
</evidence>
<feature type="transmembrane region" description="Helical" evidence="6">
    <location>
        <begin position="528"/>
        <end position="553"/>
    </location>
</feature>
<dbReference type="PANTHER" id="PTHR46795">
    <property type="entry name" value="ABC TRANSPORTER PERMEASE-RELATED-RELATED"/>
    <property type="match status" value="1"/>
</dbReference>
<name>A0ABV1GHX9_9FIRM</name>
<organism evidence="8 9">
    <name type="scientific">Ruthenibacterium intestinale</name>
    <dbReference type="NCBI Taxonomy" id="3133163"/>
    <lineage>
        <taxon>Bacteria</taxon>
        <taxon>Bacillati</taxon>
        <taxon>Bacillota</taxon>
        <taxon>Clostridia</taxon>
        <taxon>Eubacteriales</taxon>
        <taxon>Oscillospiraceae</taxon>
        <taxon>Ruthenibacterium</taxon>
    </lineage>
</organism>
<evidence type="ECO:0000256" key="2">
    <source>
        <dbReference type="ARBA" id="ARBA00022475"/>
    </source>
</evidence>
<comment type="similarity">
    <text evidence="6">Belongs to the ABC-4 integral membrane protein family.</text>
</comment>
<dbReference type="EMBL" id="JBBMFA010000104">
    <property type="protein sequence ID" value="MEQ2521252.1"/>
    <property type="molecule type" value="Genomic_DNA"/>
</dbReference>
<evidence type="ECO:0000256" key="1">
    <source>
        <dbReference type="ARBA" id="ARBA00004651"/>
    </source>
</evidence>
<dbReference type="Proteomes" id="UP001477672">
    <property type="component" value="Unassembled WGS sequence"/>
</dbReference>
<feature type="domain" description="ABC3 transporter permease C-terminal" evidence="7">
    <location>
        <begin position="63"/>
        <end position="172"/>
    </location>
</feature>
<protein>
    <submittedName>
        <fullName evidence="8">ABC transporter permease</fullName>
    </submittedName>
</protein>
<evidence type="ECO:0000313" key="9">
    <source>
        <dbReference type="Proteomes" id="UP001477672"/>
    </source>
</evidence>
<dbReference type="InterPro" id="IPR027022">
    <property type="entry name" value="ABC_permease_BceB-typ"/>
</dbReference>
<keyword evidence="3 6" id="KW-0812">Transmembrane</keyword>
<feature type="transmembrane region" description="Helical" evidence="6">
    <location>
        <begin position="226"/>
        <end position="253"/>
    </location>
</feature>
<dbReference type="Pfam" id="PF02687">
    <property type="entry name" value="FtsX"/>
    <property type="match status" value="1"/>
</dbReference>
<keyword evidence="2 6" id="KW-1003">Cell membrane</keyword>
<feature type="transmembrane region" description="Helical" evidence="6">
    <location>
        <begin position="20"/>
        <end position="37"/>
    </location>
</feature>
<feature type="transmembrane region" description="Helical" evidence="6">
    <location>
        <begin position="200"/>
        <end position="220"/>
    </location>
</feature>
<keyword evidence="5 6" id="KW-0472">Membrane</keyword>
<evidence type="ECO:0000256" key="6">
    <source>
        <dbReference type="PIRNR" id="PIRNR018968"/>
    </source>
</evidence>
<feature type="transmembrane region" description="Helical" evidence="6">
    <location>
        <begin position="146"/>
        <end position="172"/>
    </location>
</feature>
<keyword evidence="9" id="KW-1185">Reference proteome</keyword>
<evidence type="ECO:0000256" key="5">
    <source>
        <dbReference type="ARBA" id="ARBA00023136"/>
    </source>
</evidence>
<proteinExistence type="inferred from homology"/>
<evidence type="ECO:0000313" key="8">
    <source>
        <dbReference type="EMBL" id="MEQ2521252.1"/>
    </source>
</evidence>
<reference evidence="8 9" key="1">
    <citation type="submission" date="2024-03" db="EMBL/GenBank/DDBJ databases">
        <title>Human intestinal bacterial collection.</title>
        <authorList>
            <person name="Pauvert C."/>
            <person name="Hitch T.C.A."/>
            <person name="Clavel T."/>
        </authorList>
    </citation>
    <scope>NUCLEOTIDE SEQUENCE [LARGE SCALE GENOMIC DNA]</scope>
    <source>
        <strain evidence="8 9">CLA-JM-H11</strain>
    </source>
</reference>
<gene>
    <name evidence="8" type="ORF">WMO24_12545</name>
</gene>
<keyword evidence="6" id="KW-0813">Transport</keyword>
<feature type="transmembrane region" description="Helical" evidence="6">
    <location>
        <begin position="283"/>
        <end position="309"/>
    </location>
</feature>
<keyword evidence="4 6" id="KW-1133">Transmembrane helix</keyword>
<feature type="transmembrane region" description="Helical" evidence="6">
    <location>
        <begin position="587"/>
        <end position="616"/>
    </location>
</feature>
<comment type="subcellular location">
    <subcellularLocation>
        <location evidence="1 6">Cell membrane</location>
        <topology evidence="1 6">Multi-pass membrane protein</topology>
    </subcellularLocation>
</comment>
<dbReference type="PIRSF" id="PIRSF018968">
    <property type="entry name" value="ABC_permease_BceB"/>
    <property type="match status" value="1"/>
</dbReference>
<dbReference type="RefSeq" id="WP_349216762.1">
    <property type="nucleotide sequence ID" value="NZ_JBBMFA010000104.1"/>
</dbReference>
<feature type="transmembrane region" description="Helical" evidence="6">
    <location>
        <begin position="115"/>
        <end position="140"/>
    </location>
</feature>
<dbReference type="InterPro" id="IPR003838">
    <property type="entry name" value="ABC3_permease_C"/>
</dbReference>
<evidence type="ECO:0000256" key="3">
    <source>
        <dbReference type="ARBA" id="ARBA00022692"/>
    </source>
</evidence>
<comment type="caution">
    <text evidence="8">The sequence shown here is derived from an EMBL/GenBank/DDBJ whole genome shotgun (WGS) entry which is preliminary data.</text>
</comment>
<feature type="transmembrane region" description="Helical" evidence="6">
    <location>
        <begin position="622"/>
        <end position="642"/>
    </location>
</feature>
<dbReference type="PANTHER" id="PTHR46795:SF3">
    <property type="entry name" value="ABC TRANSPORTER PERMEASE"/>
    <property type="match status" value="1"/>
</dbReference>